<feature type="transmembrane region" description="Helical" evidence="1">
    <location>
        <begin position="20"/>
        <end position="42"/>
    </location>
</feature>
<keyword evidence="1" id="KW-1133">Transmembrane helix</keyword>
<dbReference type="EMBL" id="LSSM01000088">
    <property type="protein sequence ID" value="OMJ30064.1"/>
    <property type="molecule type" value="Genomic_DNA"/>
</dbReference>
<dbReference type="Gene3D" id="1.10.150.50">
    <property type="entry name" value="Transcription Factor, Ets-1"/>
    <property type="match status" value="1"/>
</dbReference>
<feature type="domain" description="SAM" evidence="2">
    <location>
        <begin position="12"/>
        <end position="83"/>
    </location>
</feature>
<evidence type="ECO:0000256" key="1">
    <source>
        <dbReference type="SAM" id="Phobius"/>
    </source>
</evidence>
<dbReference type="SMART" id="SM00454">
    <property type="entry name" value="SAM"/>
    <property type="match status" value="1"/>
</dbReference>
<dbReference type="AlphaFoldDB" id="A0A1R1YT47"/>
<dbReference type="Pfam" id="PF00536">
    <property type="entry name" value="SAM_1"/>
    <property type="match status" value="1"/>
</dbReference>
<sequence length="108" mass="12323">MQEFEQDNVLRWSKETVAEWFEMSGFAGIKLSGFSLLFIYILENEIDGEVLADIDNESLADLGISCLGTRILILKAVYYLKKQYGIALNSHNFVPQIDCTKKVNFHTL</sequence>
<proteinExistence type="predicted"/>
<dbReference type="PROSITE" id="PS50105">
    <property type="entry name" value="SAM_DOMAIN"/>
    <property type="match status" value="1"/>
</dbReference>
<dbReference type="Proteomes" id="UP000187429">
    <property type="component" value="Unassembled WGS sequence"/>
</dbReference>
<gene>
    <name evidence="3" type="ORF">AYI69_g405</name>
</gene>
<name>A0A1R1YT47_9FUNG</name>
<dbReference type="InterPro" id="IPR001660">
    <property type="entry name" value="SAM"/>
</dbReference>
<keyword evidence="1" id="KW-0472">Membrane</keyword>
<reference evidence="4" key="1">
    <citation type="submission" date="2017-01" db="EMBL/GenBank/DDBJ databases">
        <authorList>
            <person name="Wang Y."/>
            <person name="White M."/>
            <person name="Kvist S."/>
            <person name="Moncalvo J.-M."/>
        </authorList>
    </citation>
    <scope>NUCLEOTIDE SEQUENCE [LARGE SCALE GENOMIC DNA]</scope>
    <source>
        <strain evidence="4">ID-206-W2</strain>
    </source>
</reference>
<keyword evidence="1" id="KW-0812">Transmembrane</keyword>
<evidence type="ECO:0000313" key="4">
    <source>
        <dbReference type="Proteomes" id="UP000187429"/>
    </source>
</evidence>
<keyword evidence="4" id="KW-1185">Reference proteome</keyword>
<comment type="caution">
    <text evidence="3">The sequence shown here is derived from an EMBL/GenBank/DDBJ whole genome shotgun (WGS) entry which is preliminary data.</text>
</comment>
<evidence type="ECO:0000259" key="2">
    <source>
        <dbReference type="PROSITE" id="PS50105"/>
    </source>
</evidence>
<evidence type="ECO:0000313" key="3">
    <source>
        <dbReference type="EMBL" id="OMJ30064.1"/>
    </source>
</evidence>
<protein>
    <submittedName>
        <fullName evidence="3">Protein pob1</fullName>
    </submittedName>
</protein>
<accession>A0A1R1YT47</accession>
<dbReference type="InterPro" id="IPR013761">
    <property type="entry name" value="SAM/pointed_sf"/>
</dbReference>
<organism evidence="3 4">
    <name type="scientific">Smittium culicis</name>
    <dbReference type="NCBI Taxonomy" id="133412"/>
    <lineage>
        <taxon>Eukaryota</taxon>
        <taxon>Fungi</taxon>
        <taxon>Fungi incertae sedis</taxon>
        <taxon>Zoopagomycota</taxon>
        <taxon>Kickxellomycotina</taxon>
        <taxon>Harpellomycetes</taxon>
        <taxon>Harpellales</taxon>
        <taxon>Legeriomycetaceae</taxon>
        <taxon>Smittium</taxon>
    </lineage>
</organism>
<dbReference type="SUPFAM" id="SSF47769">
    <property type="entry name" value="SAM/Pointed domain"/>
    <property type="match status" value="1"/>
</dbReference>
<dbReference type="OrthoDB" id="8883818at2759"/>